<keyword evidence="2" id="KW-1185">Reference proteome</keyword>
<evidence type="ECO:0000313" key="1">
    <source>
        <dbReference type="EMBL" id="TQB68288.1"/>
    </source>
</evidence>
<accession>A0A507QIH2</accession>
<feature type="non-terminal residue" evidence="1">
    <location>
        <position position="1"/>
    </location>
</feature>
<proteinExistence type="predicted"/>
<gene>
    <name evidence="1" type="ORF">MPDQ_003722</name>
</gene>
<comment type="caution">
    <text evidence="1">The sequence shown here is derived from an EMBL/GenBank/DDBJ whole genome shotgun (WGS) entry which is preliminary data.</text>
</comment>
<evidence type="ECO:0000313" key="2">
    <source>
        <dbReference type="Proteomes" id="UP000319663"/>
    </source>
</evidence>
<dbReference type="AlphaFoldDB" id="A0A507QIH2"/>
<dbReference type="EMBL" id="VIFY01000232">
    <property type="protein sequence ID" value="TQB68288.1"/>
    <property type="molecule type" value="Genomic_DNA"/>
</dbReference>
<name>A0A507QIH2_MONPU</name>
<sequence>GVGIDTPDELAIIEGETISFVASLAFVQSGLPVRLASEPPATKRPILSTLGYYQQVKNFLEHGVSDEFPINDGQSTRKPWLFCGDPFVRQHMHDVLLDNQGNVVMDERGNLLLINDDRTMRTEYKRLQRTYRVTMYPHWSHDMKQYIWSRSYGASPLSGYCYANPAGGITWLGLGHTVAMQLCYDVDRVQNQPLGAIPPRPVLADTLGGRNIPDGAQFIADIVPAGYRFTHELFHLVWGNANSVPRQGEVYDVLEMLGFRPINVRKADGTVVQERISRDTTLINPPTYTAVA</sequence>
<protein>
    <submittedName>
        <fullName evidence="1">Uncharacterized protein</fullName>
    </submittedName>
</protein>
<dbReference type="Proteomes" id="UP000319663">
    <property type="component" value="Unassembled WGS sequence"/>
</dbReference>
<reference evidence="1 2" key="1">
    <citation type="submission" date="2019-06" db="EMBL/GenBank/DDBJ databases">
        <title>Wine fermentation using esterase from Monascus purpureus.</title>
        <authorList>
            <person name="Geng C."/>
            <person name="Zhang Y."/>
        </authorList>
    </citation>
    <scope>NUCLEOTIDE SEQUENCE [LARGE SCALE GENOMIC DNA]</scope>
    <source>
        <strain evidence="1">HQ1</strain>
    </source>
</reference>
<organism evidence="1 2">
    <name type="scientific">Monascus purpureus</name>
    <name type="common">Red mold</name>
    <name type="synonym">Monascus anka</name>
    <dbReference type="NCBI Taxonomy" id="5098"/>
    <lineage>
        <taxon>Eukaryota</taxon>
        <taxon>Fungi</taxon>
        <taxon>Dikarya</taxon>
        <taxon>Ascomycota</taxon>
        <taxon>Pezizomycotina</taxon>
        <taxon>Eurotiomycetes</taxon>
        <taxon>Eurotiomycetidae</taxon>
        <taxon>Eurotiales</taxon>
        <taxon>Aspergillaceae</taxon>
        <taxon>Monascus</taxon>
    </lineage>
</organism>